<dbReference type="GO" id="GO:0005524">
    <property type="term" value="F:ATP binding"/>
    <property type="evidence" value="ECO:0007669"/>
    <property type="project" value="InterPro"/>
</dbReference>
<dbReference type="InterPro" id="IPR002611">
    <property type="entry name" value="IstB_ATP-bd"/>
</dbReference>
<accession>A0A6J5FB71</accession>
<dbReference type="Gene3D" id="3.40.50.300">
    <property type="entry name" value="P-loop containing nucleotide triphosphate hydrolases"/>
    <property type="match status" value="1"/>
</dbReference>
<protein>
    <recommendedName>
        <fullName evidence="1">IstB-like ATP-binding domain-containing protein</fullName>
    </recommendedName>
</protein>
<dbReference type="AlphaFoldDB" id="A0A6J5FB71"/>
<name>A0A6J5FB71_9BURK</name>
<organism evidence="2 3">
    <name type="scientific">Paraburkholderia humisilvae</name>
    <dbReference type="NCBI Taxonomy" id="627669"/>
    <lineage>
        <taxon>Bacteria</taxon>
        <taxon>Pseudomonadati</taxon>
        <taxon>Pseudomonadota</taxon>
        <taxon>Betaproteobacteria</taxon>
        <taxon>Burkholderiales</taxon>
        <taxon>Burkholderiaceae</taxon>
        <taxon>Paraburkholderia</taxon>
    </lineage>
</organism>
<sequence length="180" mass="20675">MLPATLIDEVGYLSYSNRHADLRFELISRRYGARSTIVTTNKPFPEWSEVFPNAACIVALVDRLVHRAEVISIEGESYRLKEARERTEARARQRSAKKSYPEDRSCLMSHKPLLPSGRRRGLPFIVPDDWTPDQAFAVFELLDDLVTVITDFYGDRLHELLRERRRPAVATRATDCGPPF</sequence>
<dbReference type="Proteomes" id="UP000494363">
    <property type="component" value="Unassembled WGS sequence"/>
</dbReference>
<gene>
    <name evidence="2" type="ORF">LMG29542_08433</name>
</gene>
<evidence type="ECO:0000259" key="1">
    <source>
        <dbReference type="Pfam" id="PF01695"/>
    </source>
</evidence>
<dbReference type="InterPro" id="IPR027417">
    <property type="entry name" value="P-loop_NTPase"/>
</dbReference>
<dbReference type="Pfam" id="PF01695">
    <property type="entry name" value="IstB_IS21"/>
    <property type="match status" value="1"/>
</dbReference>
<evidence type="ECO:0000313" key="2">
    <source>
        <dbReference type="EMBL" id="CAB3775051.1"/>
    </source>
</evidence>
<reference evidence="2 3" key="1">
    <citation type="submission" date="2020-04" db="EMBL/GenBank/DDBJ databases">
        <authorList>
            <person name="De Canck E."/>
        </authorList>
    </citation>
    <scope>NUCLEOTIDE SEQUENCE [LARGE SCALE GENOMIC DNA]</scope>
    <source>
        <strain evidence="2 3">LMG 29542</strain>
    </source>
</reference>
<proteinExistence type="predicted"/>
<evidence type="ECO:0000313" key="3">
    <source>
        <dbReference type="Proteomes" id="UP000494363"/>
    </source>
</evidence>
<dbReference type="EMBL" id="CADIKH010000241">
    <property type="protein sequence ID" value="CAB3775051.1"/>
    <property type="molecule type" value="Genomic_DNA"/>
</dbReference>
<keyword evidence="3" id="KW-1185">Reference proteome</keyword>
<feature type="domain" description="IstB-like ATP-binding" evidence="1">
    <location>
        <begin position="6"/>
        <end position="84"/>
    </location>
</feature>